<gene>
    <name evidence="20" type="ORF">N7458_001571</name>
</gene>
<feature type="compositionally biased region" description="Pro residues" evidence="17">
    <location>
        <begin position="591"/>
        <end position="616"/>
    </location>
</feature>
<evidence type="ECO:0000256" key="11">
    <source>
        <dbReference type="ARBA" id="ARBA00022989"/>
    </source>
</evidence>
<dbReference type="FunFam" id="1.20.1250.20:FF:000090">
    <property type="entry name" value="MFS sugar transporter, putative"/>
    <property type="match status" value="1"/>
</dbReference>
<evidence type="ECO:0000256" key="1">
    <source>
        <dbReference type="ARBA" id="ARBA00001286"/>
    </source>
</evidence>
<dbReference type="GO" id="GO:0032259">
    <property type="term" value="P:methylation"/>
    <property type="evidence" value="ECO:0007669"/>
    <property type="project" value="UniProtKB-KW"/>
</dbReference>
<evidence type="ECO:0000256" key="18">
    <source>
        <dbReference type="SAM" id="Phobius"/>
    </source>
</evidence>
<comment type="similarity">
    <text evidence="3">Belongs to the MGMT family.</text>
</comment>
<keyword evidence="21" id="KW-1185">Reference proteome</keyword>
<dbReference type="NCBIfam" id="TIGR00879">
    <property type="entry name" value="SP"/>
    <property type="match status" value="1"/>
</dbReference>
<reference evidence="20" key="1">
    <citation type="submission" date="2022-12" db="EMBL/GenBank/DDBJ databases">
        <authorList>
            <person name="Petersen C."/>
        </authorList>
    </citation>
    <scope>NUCLEOTIDE SEQUENCE</scope>
    <source>
        <strain evidence="20">IBT 16125</strain>
    </source>
</reference>
<proteinExistence type="inferred from homology"/>
<evidence type="ECO:0000256" key="8">
    <source>
        <dbReference type="ARBA" id="ARBA00022679"/>
    </source>
</evidence>
<evidence type="ECO:0000256" key="5">
    <source>
        <dbReference type="ARBA" id="ARBA00015377"/>
    </source>
</evidence>
<dbReference type="InterPro" id="IPR036217">
    <property type="entry name" value="MethylDNA_cys_MeTrfase_DNAb"/>
</dbReference>
<dbReference type="InterPro" id="IPR003663">
    <property type="entry name" value="Sugar/inositol_transpt"/>
</dbReference>
<evidence type="ECO:0000256" key="2">
    <source>
        <dbReference type="ARBA" id="ARBA00004141"/>
    </source>
</evidence>
<dbReference type="AlphaFoldDB" id="A0AAD6CB88"/>
<keyword evidence="12 18" id="KW-0472">Membrane</keyword>
<feature type="transmembrane region" description="Helical" evidence="18">
    <location>
        <begin position="306"/>
        <end position="326"/>
    </location>
</feature>
<dbReference type="CDD" id="cd06445">
    <property type="entry name" value="ATase"/>
    <property type="match status" value="1"/>
</dbReference>
<comment type="caution">
    <text evidence="20">The sequence shown here is derived from an EMBL/GenBank/DDBJ whole genome shotgun (WGS) entry which is preliminary data.</text>
</comment>
<comment type="similarity">
    <text evidence="4">Belongs to the major facilitator superfamily. Sugar transporter (TC 2.A.1.1) family.</text>
</comment>
<dbReference type="Gene3D" id="1.20.1250.20">
    <property type="entry name" value="MFS general substrate transporter like domains"/>
    <property type="match status" value="1"/>
</dbReference>
<name>A0AAD6CB88_9EURO</name>
<evidence type="ECO:0000256" key="4">
    <source>
        <dbReference type="ARBA" id="ARBA00010992"/>
    </source>
</evidence>
<evidence type="ECO:0000256" key="16">
    <source>
        <dbReference type="ARBA" id="ARBA00049348"/>
    </source>
</evidence>
<feature type="transmembrane region" description="Helical" evidence="18">
    <location>
        <begin position="164"/>
        <end position="186"/>
    </location>
</feature>
<feature type="transmembrane region" description="Helical" evidence="18">
    <location>
        <begin position="198"/>
        <end position="219"/>
    </location>
</feature>
<dbReference type="PRINTS" id="PR00171">
    <property type="entry name" value="SUGRTRNSPORT"/>
</dbReference>
<feature type="transmembrane region" description="Helical" evidence="18">
    <location>
        <begin position="438"/>
        <end position="459"/>
    </location>
</feature>
<dbReference type="InterPro" id="IPR036388">
    <property type="entry name" value="WH-like_DNA-bd_sf"/>
</dbReference>
<evidence type="ECO:0000259" key="19">
    <source>
        <dbReference type="PROSITE" id="PS50850"/>
    </source>
</evidence>
<keyword evidence="6" id="KW-0813">Transport</keyword>
<dbReference type="PROSITE" id="PS00374">
    <property type="entry name" value="MGMT"/>
    <property type="match status" value="1"/>
</dbReference>
<evidence type="ECO:0000313" key="21">
    <source>
        <dbReference type="Proteomes" id="UP001213681"/>
    </source>
</evidence>
<feature type="transmembrane region" description="Helical" evidence="18">
    <location>
        <begin position="466"/>
        <end position="485"/>
    </location>
</feature>
<feature type="transmembrane region" description="Helical" evidence="18">
    <location>
        <begin position="395"/>
        <end position="418"/>
    </location>
</feature>
<dbReference type="GO" id="GO:0005351">
    <property type="term" value="F:carbohydrate:proton symporter activity"/>
    <property type="evidence" value="ECO:0007669"/>
    <property type="project" value="TreeGrafter"/>
</dbReference>
<dbReference type="SUPFAM" id="SSF103473">
    <property type="entry name" value="MFS general substrate transporter"/>
    <property type="match status" value="1"/>
</dbReference>
<keyword evidence="9 18" id="KW-0812">Transmembrane</keyword>
<dbReference type="InterPro" id="IPR036259">
    <property type="entry name" value="MFS_trans_sf"/>
</dbReference>
<feature type="transmembrane region" description="Helical" evidence="18">
    <location>
        <begin position="338"/>
        <end position="355"/>
    </location>
</feature>
<feature type="transmembrane region" description="Helical" evidence="18">
    <location>
        <begin position="74"/>
        <end position="97"/>
    </location>
</feature>
<dbReference type="EMBL" id="JAPVEA010000002">
    <property type="protein sequence ID" value="KAJ5460019.1"/>
    <property type="molecule type" value="Genomic_DNA"/>
</dbReference>
<accession>A0AAD6CB88</accession>
<dbReference type="InterPro" id="IPR050360">
    <property type="entry name" value="MFS_Sugar_Transporters"/>
</dbReference>
<evidence type="ECO:0000256" key="15">
    <source>
        <dbReference type="ARBA" id="ARBA00031621"/>
    </source>
</evidence>
<dbReference type="InterPro" id="IPR001497">
    <property type="entry name" value="MethylDNA_cys_MeTrfase_AS"/>
</dbReference>
<dbReference type="GO" id="GO:0016020">
    <property type="term" value="C:membrane"/>
    <property type="evidence" value="ECO:0007669"/>
    <property type="project" value="UniProtKB-SubCell"/>
</dbReference>
<feature type="transmembrane region" description="Helical" evidence="18">
    <location>
        <begin position="19"/>
        <end position="36"/>
    </location>
</feature>
<feature type="domain" description="Major facilitator superfamily (MFS) profile" evidence="19">
    <location>
        <begin position="23"/>
        <end position="489"/>
    </location>
</feature>
<dbReference type="GeneID" id="81595197"/>
<dbReference type="InterPro" id="IPR020846">
    <property type="entry name" value="MFS_dom"/>
</dbReference>
<feature type="transmembrane region" description="Helical" evidence="18">
    <location>
        <begin position="135"/>
        <end position="152"/>
    </location>
</feature>
<evidence type="ECO:0000256" key="17">
    <source>
        <dbReference type="SAM" id="MobiDB-lite"/>
    </source>
</evidence>
<organism evidence="20 21">
    <name type="scientific">Penicillium daleae</name>
    <dbReference type="NCBI Taxonomy" id="63821"/>
    <lineage>
        <taxon>Eukaryota</taxon>
        <taxon>Fungi</taxon>
        <taxon>Dikarya</taxon>
        <taxon>Ascomycota</taxon>
        <taxon>Pezizomycotina</taxon>
        <taxon>Eurotiomycetes</taxon>
        <taxon>Eurotiomycetidae</taxon>
        <taxon>Eurotiales</taxon>
        <taxon>Aspergillaceae</taxon>
        <taxon>Penicillium</taxon>
    </lineage>
</organism>
<dbReference type="RefSeq" id="XP_056769061.1">
    <property type="nucleotide sequence ID" value="XM_056904954.1"/>
</dbReference>
<feature type="transmembrane region" description="Helical" evidence="18">
    <location>
        <begin position="361"/>
        <end position="383"/>
    </location>
</feature>
<dbReference type="Gene3D" id="1.10.10.10">
    <property type="entry name" value="Winged helix-like DNA-binding domain superfamily/Winged helix DNA-binding domain"/>
    <property type="match status" value="1"/>
</dbReference>
<dbReference type="Pfam" id="PF01035">
    <property type="entry name" value="DNA_binding_1"/>
    <property type="match status" value="1"/>
</dbReference>
<sequence length="719" mass="79317">MSDKIPSWNIVHKLEKRQLLIAINCVAALSILFFGYDQGMMSGVNNAKDYIDLMKFGYTKDVDGELTPVVTNSLLQGGIVSVYYLGTLFGALLGGWLGDRMGRIKSIAAGAVWAIVGASLQCSAQNHNWMICARFINGIGTGILNAIVPVWATETAEHTSRGQFIAIEFTLNIFGVVLAYWLEFGLSFIDGGKSAFRWRFPIAFQIIFLLILLAAVWFFPESPRWLVKVGREQEARYVLQRLRGSGPEDQIRAEAEFRDIQSIAEMEKTLVHGNSYLSMLFGWKSGDLHIGRRVQLVIWLQIMQEWVGIAGVTVYAPTIFSIAGFDSTKSQWISGLNNIFYMFATLVCVFTLDRIGRRWTLYWGSVVQGIAMFLAGGFSRLAINAKADGNVGSASSYGAAAASMIFIFTSTFGATWLTVPWLYPAEIFPLAVRARGNAWGVVGWSIGNGWLTLLCPVMFSSIGEKTLYIFAASNVITIPMVWALYPESNQRTLEDMDLLFAAKTPWAWDAEKTFARLKEENPGMMDIASRKNSVLDPETGNVIPVDAVTAAKLDNAAAEHHTLTPPKDTTKTQAQFQIHLHLHLQHTNSPKTPPPHLPPPNLNPLPPPRLPRPPLRSPGRWTTYSALATYLNSSARAVGNAMRTNPFAPEVPCHRVLAADGSLGGYKGEWRVSKHVAGGGFREEKKVRLLEEGVGFDEAGKAVGVCFREFRDLGAVKEG</sequence>
<evidence type="ECO:0000256" key="10">
    <source>
        <dbReference type="ARBA" id="ARBA00022763"/>
    </source>
</evidence>
<dbReference type="NCBIfam" id="TIGR00589">
    <property type="entry name" value="ogt"/>
    <property type="match status" value="1"/>
</dbReference>
<keyword evidence="11 18" id="KW-1133">Transmembrane helix</keyword>
<evidence type="ECO:0000256" key="14">
    <source>
        <dbReference type="ARBA" id="ARBA00030795"/>
    </source>
</evidence>
<comment type="catalytic activity">
    <reaction evidence="1">
        <text>a 4-O-methyl-thymidine in DNA + L-cysteinyl-[protein] = a thymidine in DNA + S-methyl-L-cysteinyl-[protein]</text>
        <dbReference type="Rhea" id="RHEA:53428"/>
        <dbReference type="Rhea" id="RHEA-COMP:10131"/>
        <dbReference type="Rhea" id="RHEA-COMP:10132"/>
        <dbReference type="Rhea" id="RHEA-COMP:13555"/>
        <dbReference type="Rhea" id="RHEA-COMP:13556"/>
        <dbReference type="ChEBI" id="CHEBI:29950"/>
        <dbReference type="ChEBI" id="CHEBI:82612"/>
        <dbReference type="ChEBI" id="CHEBI:137386"/>
        <dbReference type="ChEBI" id="CHEBI:137387"/>
        <dbReference type="EC" id="2.1.1.63"/>
    </reaction>
</comment>
<evidence type="ECO:0000313" key="20">
    <source>
        <dbReference type="EMBL" id="KAJ5460019.1"/>
    </source>
</evidence>
<evidence type="ECO:0000256" key="3">
    <source>
        <dbReference type="ARBA" id="ARBA00008711"/>
    </source>
</evidence>
<evidence type="ECO:0000256" key="6">
    <source>
        <dbReference type="ARBA" id="ARBA00022448"/>
    </source>
</evidence>
<keyword evidence="13" id="KW-0234">DNA repair</keyword>
<dbReference type="Proteomes" id="UP001213681">
    <property type="component" value="Unassembled WGS sequence"/>
</dbReference>
<evidence type="ECO:0000256" key="12">
    <source>
        <dbReference type="ARBA" id="ARBA00023136"/>
    </source>
</evidence>
<evidence type="ECO:0000256" key="7">
    <source>
        <dbReference type="ARBA" id="ARBA00022603"/>
    </source>
</evidence>
<comment type="catalytic activity">
    <reaction evidence="16">
        <text>a 6-O-methyl-2'-deoxyguanosine in DNA + L-cysteinyl-[protein] = S-methyl-L-cysteinyl-[protein] + a 2'-deoxyguanosine in DNA</text>
        <dbReference type="Rhea" id="RHEA:24000"/>
        <dbReference type="Rhea" id="RHEA-COMP:10131"/>
        <dbReference type="Rhea" id="RHEA-COMP:10132"/>
        <dbReference type="Rhea" id="RHEA-COMP:11367"/>
        <dbReference type="Rhea" id="RHEA-COMP:11368"/>
        <dbReference type="ChEBI" id="CHEBI:29950"/>
        <dbReference type="ChEBI" id="CHEBI:82612"/>
        <dbReference type="ChEBI" id="CHEBI:85445"/>
        <dbReference type="ChEBI" id="CHEBI:85448"/>
        <dbReference type="EC" id="2.1.1.63"/>
    </reaction>
</comment>
<comment type="subcellular location">
    <subcellularLocation>
        <location evidence="2">Membrane</location>
        <topology evidence="2">Multi-pass membrane protein</topology>
    </subcellularLocation>
</comment>
<dbReference type="GO" id="GO:0006281">
    <property type="term" value="P:DNA repair"/>
    <property type="evidence" value="ECO:0007669"/>
    <property type="project" value="UniProtKB-KW"/>
</dbReference>
<dbReference type="SUPFAM" id="SSF46767">
    <property type="entry name" value="Methylated DNA-protein cysteine methyltransferase, C-terminal domain"/>
    <property type="match status" value="1"/>
</dbReference>
<dbReference type="Pfam" id="PF00083">
    <property type="entry name" value="Sugar_tr"/>
    <property type="match status" value="1"/>
</dbReference>
<evidence type="ECO:0000256" key="9">
    <source>
        <dbReference type="ARBA" id="ARBA00022692"/>
    </source>
</evidence>
<keyword evidence="8" id="KW-0808">Transferase</keyword>
<reference evidence="20" key="2">
    <citation type="journal article" date="2023" name="IMA Fungus">
        <title>Comparative genomic study of the Penicillium genus elucidates a diverse pangenome and 15 lateral gene transfer events.</title>
        <authorList>
            <person name="Petersen C."/>
            <person name="Sorensen T."/>
            <person name="Nielsen M.R."/>
            <person name="Sondergaard T.E."/>
            <person name="Sorensen J.L."/>
            <person name="Fitzpatrick D.A."/>
            <person name="Frisvad J.C."/>
            <person name="Nielsen K.L."/>
        </authorList>
    </citation>
    <scope>NUCLEOTIDE SEQUENCE</scope>
    <source>
        <strain evidence="20">IBT 16125</strain>
    </source>
</reference>
<keyword evidence="7" id="KW-0489">Methyltransferase</keyword>
<dbReference type="InterPro" id="IPR005828">
    <property type="entry name" value="MFS_sugar_transport-like"/>
</dbReference>
<evidence type="ECO:0000256" key="13">
    <source>
        <dbReference type="ARBA" id="ARBA00023204"/>
    </source>
</evidence>
<dbReference type="InterPro" id="IPR014048">
    <property type="entry name" value="MethylDNA_cys_MeTrfase_DNA-bd"/>
</dbReference>
<dbReference type="PROSITE" id="PS50850">
    <property type="entry name" value="MFS"/>
    <property type="match status" value="1"/>
</dbReference>
<dbReference type="PANTHER" id="PTHR48022">
    <property type="entry name" value="PLASTIDIC GLUCOSE TRANSPORTER 4"/>
    <property type="match status" value="1"/>
</dbReference>
<feature type="region of interest" description="Disordered" evidence="17">
    <location>
        <begin position="586"/>
        <end position="618"/>
    </location>
</feature>
<dbReference type="PANTHER" id="PTHR48022:SF78">
    <property type="entry name" value="MONOSACCHARIDE TRANSPORTER, PUTATIVE (AFU_ORTHOLOGUE AFUA_2G02110)-RELATED"/>
    <property type="match status" value="1"/>
</dbReference>
<dbReference type="GO" id="GO:0003908">
    <property type="term" value="F:methylated-DNA-[protein]-cysteine S-methyltransferase activity"/>
    <property type="evidence" value="ECO:0007669"/>
    <property type="project" value="UniProtKB-EC"/>
</dbReference>
<protein>
    <recommendedName>
        <fullName evidence="5">Methylated-DNA--protein-cysteine methyltransferase</fullName>
    </recommendedName>
    <alternativeName>
        <fullName evidence="14">6-O-methylguanine-DNA methyltransferase</fullName>
    </alternativeName>
    <alternativeName>
        <fullName evidence="15">O-6-methylguanine-DNA-alkyltransferase</fullName>
    </alternativeName>
</protein>
<keyword evidence="10" id="KW-0227">DNA damage</keyword>